<gene>
    <name evidence="2" type="ORF">NCTC12151_02405</name>
</gene>
<feature type="domain" description="Pili assembly chaperone N-terminal" evidence="1">
    <location>
        <begin position="11"/>
        <end position="93"/>
    </location>
</feature>
<protein>
    <submittedName>
        <fullName evidence="2">Putative fimbrial chaperone protein</fullName>
    </submittedName>
</protein>
<dbReference type="GO" id="GO:0030288">
    <property type="term" value="C:outer membrane-bounded periplasmic space"/>
    <property type="evidence" value="ECO:0007669"/>
    <property type="project" value="InterPro"/>
</dbReference>
<dbReference type="InterPro" id="IPR013783">
    <property type="entry name" value="Ig-like_fold"/>
</dbReference>
<accession>A0A2X4UST6</accession>
<organism evidence="2 3">
    <name type="scientific">Leminorella richardii</name>
    <dbReference type="NCBI Taxonomy" id="158841"/>
    <lineage>
        <taxon>Bacteria</taxon>
        <taxon>Pseudomonadati</taxon>
        <taxon>Pseudomonadota</taxon>
        <taxon>Gammaproteobacteria</taxon>
        <taxon>Enterobacterales</taxon>
        <taxon>Budviciaceae</taxon>
        <taxon>Leminorella</taxon>
    </lineage>
</organism>
<dbReference type="Proteomes" id="UP000249005">
    <property type="component" value="Chromosome 1"/>
</dbReference>
<dbReference type="PANTHER" id="PTHR30251:SF4">
    <property type="entry name" value="SLR1668 PROTEIN"/>
    <property type="match status" value="1"/>
</dbReference>
<dbReference type="GO" id="GO:0071555">
    <property type="term" value="P:cell wall organization"/>
    <property type="evidence" value="ECO:0007669"/>
    <property type="project" value="InterPro"/>
</dbReference>
<dbReference type="InterPro" id="IPR008962">
    <property type="entry name" value="PapD-like_sf"/>
</dbReference>
<dbReference type="Pfam" id="PF00345">
    <property type="entry name" value="PapD_N"/>
    <property type="match status" value="1"/>
</dbReference>
<dbReference type="Gene3D" id="2.60.40.10">
    <property type="entry name" value="Immunoglobulins"/>
    <property type="match status" value="1"/>
</dbReference>
<evidence type="ECO:0000313" key="2">
    <source>
        <dbReference type="EMBL" id="SQI41891.1"/>
    </source>
</evidence>
<evidence type="ECO:0000259" key="1">
    <source>
        <dbReference type="Pfam" id="PF00345"/>
    </source>
</evidence>
<dbReference type="InterPro" id="IPR050643">
    <property type="entry name" value="Periplasmic_pilus_chap"/>
</dbReference>
<dbReference type="KEGG" id="lri:NCTC12151_02405"/>
<name>A0A2X4UST6_9GAMM</name>
<dbReference type="EMBL" id="LS483470">
    <property type="protein sequence ID" value="SQI41891.1"/>
    <property type="molecule type" value="Genomic_DNA"/>
</dbReference>
<evidence type="ECO:0000313" key="3">
    <source>
        <dbReference type="Proteomes" id="UP000249005"/>
    </source>
</evidence>
<proteinExistence type="predicted"/>
<dbReference type="PANTHER" id="PTHR30251">
    <property type="entry name" value="PILUS ASSEMBLY CHAPERONE"/>
    <property type="match status" value="1"/>
</dbReference>
<reference evidence="2 3" key="1">
    <citation type="submission" date="2018-06" db="EMBL/GenBank/DDBJ databases">
        <authorList>
            <consortium name="Pathogen Informatics"/>
            <person name="Doyle S."/>
        </authorList>
    </citation>
    <scope>NUCLEOTIDE SEQUENCE [LARGE SCALE GENOMIC DNA]</scope>
    <source>
        <strain evidence="2 3">NCTC12151</strain>
    </source>
</reference>
<dbReference type="SUPFAM" id="SSF49354">
    <property type="entry name" value="PapD-like"/>
    <property type="match status" value="1"/>
</dbReference>
<sequence>MEIKAVRWEQQNGESVYVKQSDIVISPPFALISPGKRQLIRLMKNQAVPQGQEHAYRIIIDEVPQAAGNAGEPTIGINFQMRYSVPLFVNGAGLTSRQDAVNKDTVLARPALSYRVTQGKNGSQLEVTNTGTVHARLSGLSSTAGSSVIEGLVGYVLPHATMSFPLPKGKNPGRGSLQAIVNSDREPTRLAQH</sequence>
<dbReference type="InterPro" id="IPR016147">
    <property type="entry name" value="Pili_assmbl_chaperone_N"/>
</dbReference>
<keyword evidence="3" id="KW-1185">Reference proteome</keyword>
<dbReference type="AlphaFoldDB" id="A0A2X4UST6"/>